<dbReference type="RefSeq" id="WP_121840812.1">
    <property type="nucleotide sequence ID" value="NZ_ML014878.1"/>
</dbReference>
<dbReference type="AlphaFoldDB" id="A0A3L8PR36"/>
<keyword evidence="2" id="KW-1185">Reference proteome</keyword>
<sequence length="165" mass="18675">MATAPVPFHAQISRGIEISLSRETTLDELYDAVHNKIGDFNAEFHCSKLDWSRFHCSSTRPIFCRIVLVNSCCGLRSTKTCYQDVFGGALLAEILIKQHGLTDTIQLMRKADNHGFYKNKIKHLENPNLASDSGLKKCFALSSSSYPTSTYFIYRLKNHQNSLVR</sequence>
<protein>
    <submittedName>
        <fullName evidence="1">Uncharacterized protein</fullName>
    </submittedName>
</protein>
<evidence type="ECO:0000313" key="1">
    <source>
        <dbReference type="EMBL" id="RLV57851.1"/>
    </source>
</evidence>
<accession>A0A3L8PR36</accession>
<comment type="caution">
    <text evidence="1">The sequence shown here is derived from an EMBL/GenBank/DDBJ whole genome shotgun (WGS) entry which is preliminary data.</text>
</comment>
<dbReference type="EMBL" id="QZEI01000129">
    <property type="protein sequence ID" value="RLV57851.1"/>
    <property type="molecule type" value="Genomic_DNA"/>
</dbReference>
<gene>
    <name evidence="1" type="ORF">D5018_20340</name>
</gene>
<evidence type="ECO:0000313" key="2">
    <source>
        <dbReference type="Proteomes" id="UP000281474"/>
    </source>
</evidence>
<organism evidence="1 2">
    <name type="scientific">Parashewanella curva</name>
    <dbReference type="NCBI Taxonomy" id="2338552"/>
    <lineage>
        <taxon>Bacteria</taxon>
        <taxon>Pseudomonadati</taxon>
        <taxon>Pseudomonadota</taxon>
        <taxon>Gammaproteobacteria</taxon>
        <taxon>Alteromonadales</taxon>
        <taxon>Shewanellaceae</taxon>
        <taxon>Parashewanella</taxon>
    </lineage>
</organism>
<dbReference type="Proteomes" id="UP000281474">
    <property type="component" value="Unassembled WGS sequence"/>
</dbReference>
<proteinExistence type="predicted"/>
<name>A0A3L8PR36_9GAMM</name>
<reference evidence="1 2" key="1">
    <citation type="submission" date="2018-09" db="EMBL/GenBank/DDBJ databases">
        <title>Phylogeny of the Shewanellaceae, and recommendation for two new genera, Pseudoshewanella and Parashewanella.</title>
        <authorList>
            <person name="Wang G."/>
        </authorList>
    </citation>
    <scope>NUCLEOTIDE SEQUENCE [LARGE SCALE GENOMIC DNA]</scope>
    <source>
        <strain evidence="1 2">C51</strain>
    </source>
</reference>